<dbReference type="InterPro" id="IPR050708">
    <property type="entry name" value="T6SS_VgrG/RHS"/>
</dbReference>
<dbReference type="InterPro" id="IPR022385">
    <property type="entry name" value="Rhs_assc_core"/>
</dbReference>
<accession>A0A914DJS4</accession>
<sequence length="731" mass="80639">MRSYGNDPQAHIIYRYTGQEWDEETGLYNYHARLYDLNIGRFYQLDPKAQYFSPYKYAGNSPVSLVDPDGEIAFLPFLIIGGALIGGYLGGAAANDDWNPIDWDWKDANTYIGLGGGAIAGAFTPVAFSGSVVALGGGIAGKVGTTVLAGGGAYLMTSADNKNWNPAKWEWSRPKTWSAIFQGASTGPGIVCGVSSVHTFAKSFSATRKATAFLTVSYLSGGGVAYYGGVKVNEGKLGFWQWDWTNPATLSALVDGFGGSIGWTQGSVEIFRDVDKMVKNYKTLMQPKHFSPQATYQLGSLLTKMPTSKKQVFKAILKDPKHPLYKVVASGVMAYFKGSSANEDFAFWNWKDEFSTYEGVLNGIFLGKDTHDMLMSARDAKTKKRAASNSRKKRSLNYVKSHKDQLTNTNRSKSSNIKHLTESLLFNTIPPINQSNVSYKEGSEKPNLNIQDNYCDNVSSGSSRLQFWPINLVKRVGVSMLSFLPTSRILMPSLKSKNYVPQPESLVKQQPPVTATETSPTFLETGDQWLKNTDMTGNLMWGILLVRKWTGYRPATTTKVLAHDLEISTTELNIWATTLVSEFMDTLLSHAQACGIRTVASSVLEDFILHLKVIKSVHQKLSAGQLKAIPQLLCEQMVQQHINQIASASTQAQANKLLTRITKDIPKLQQQLLQQQQEWLSRKQCLLGMTTSSPLNNTKRADINTLKQAISSVPHQGSKQLLQQQRGLGGN</sequence>
<reference evidence="2" key="1">
    <citation type="submission" date="2022-11" db="UniProtKB">
        <authorList>
            <consortium name="WormBaseParasite"/>
        </authorList>
    </citation>
    <scope>IDENTIFICATION</scope>
</reference>
<proteinExistence type="predicted"/>
<dbReference type="Gene3D" id="2.180.10.10">
    <property type="entry name" value="RHS repeat-associated core"/>
    <property type="match status" value="1"/>
</dbReference>
<dbReference type="AlphaFoldDB" id="A0A914DJS4"/>
<evidence type="ECO:0000313" key="1">
    <source>
        <dbReference type="Proteomes" id="UP000887540"/>
    </source>
</evidence>
<dbReference type="Proteomes" id="UP000887540">
    <property type="component" value="Unplaced"/>
</dbReference>
<dbReference type="NCBIfam" id="TIGR03696">
    <property type="entry name" value="Rhs_assc_core"/>
    <property type="match status" value="1"/>
</dbReference>
<evidence type="ECO:0000313" key="2">
    <source>
        <dbReference type="WBParaSite" id="ACRNAN_scaffold2954.g30194.t1"/>
    </source>
</evidence>
<dbReference type="PANTHER" id="PTHR32305">
    <property type="match status" value="1"/>
</dbReference>
<dbReference type="WBParaSite" id="ACRNAN_scaffold2954.g30194.t1">
    <property type="protein sequence ID" value="ACRNAN_scaffold2954.g30194.t1"/>
    <property type="gene ID" value="ACRNAN_scaffold2954.g30194"/>
</dbReference>
<name>A0A914DJS4_9BILA</name>
<protein>
    <submittedName>
        <fullName evidence="2">RHS repeat-associated core domain-containing protein</fullName>
    </submittedName>
</protein>
<organism evidence="1 2">
    <name type="scientific">Acrobeloides nanus</name>
    <dbReference type="NCBI Taxonomy" id="290746"/>
    <lineage>
        <taxon>Eukaryota</taxon>
        <taxon>Metazoa</taxon>
        <taxon>Ecdysozoa</taxon>
        <taxon>Nematoda</taxon>
        <taxon>Chromadorea</taxon>
        <taxon>Rhabditida</taxon>
        <taxon>Tylenchina</taxon>
        <taxon>Cephalobomorpha</taxon>
        <taxon>Cephaloboidea</taxon>
        <taxon>Cephalobidae</taxon>
        <taxon>Acrobeloides</taxon>
    </lineage>
</organism>
<dbReference type="PANTHER" id="PTHR32305:SF15">
    <property type="entry name" value="PROTEIN RHSA-RELATED"/>
    <property type="match status" value="1"/>
</dbReference>
<keyword evidence="1" id="KW-1185">Reference proteome</keyword>